<feature type="compositionally biased region" description="Polar residues" evidence="1">
    <location>
        <begin position="62"/>
        <end position="77"/>
    </location>
</feature>
<name>A0A9Q0SDH8_SALVM</name>
<comment type="caution">
    <text evidence="2">The sequence shown here is derived from an EMBL/GenBank/DDBJ whole genome shotgun (WGS) entry which is preliminary data.</text>
</comment>
<dbReference type="EMBL" id="JAPFFL010000018">
    <property type="protein sequence ID" value="KAJ6672845.1"/>
    <property type="molecule type" value="Genomic_DNA"/>
</dbReference>
<gene>
    <name evidence="2" type="ORF">OIU85_014118</name>
</gene>
<dbReference type="Proteomes" id="UP001151529">
    <property type="component" value="Chromosome 12"/>
</dbReference>
<evidence type="ECO:0000256" key="1">
    <source>
        <dbReference type="SAM" id="MobiDB-lite"/>
    </source>
</evidence>
<proteinExistence type="predicted"/>
<protein>
    <submittedName>
        <fullName evidence="2">Uncharacterized protein</fullName>
    </submittedName>
</protein>
<organism evidence="2 3">
    <name type="scientific">Salix viminalis</name>
    <name type="common">Common osier</name>
    <name type="synonym">Basket willow</name>
    <dbReference type="NCBI Taxonomy" id="40686"/>
    <lineage>
        <taxon>Eukaryota</taxon>
        <taxon>Viridiplantae</taxon>
        <taxon>Streptophyta</taxon>
        <taxon>Embryophyta</taxon>
        <taxon>Tracheophyta</taxon>
        <taxon>Spermatophyta</taxon>
        <taxon>Magnoliopsida</taxon>
        <taxon>eudicotyledons</taxon>
        <taxon>Gunneridae</taxon>
        <taxon>Pentapetalae</taxon>
        <taxon>rosids</taxon>
        <taxon>fabids</taxon>
        <taxon>Malpighiales</taxon>
        <taxon>Salicaceae</taxon>
        <taxon>Saliceae</taxon>
        <taxon>Salix</taxon>
    </lineage>
</organism>
<sequence>MKDEPITDVRKAEELVLNQNEEMLDVPVLSIDQKKAEEVADIHEISEELVSTPGQKEHAHACTSSQELPDQAPSQLDSVEKSVEIYSGNKIDEVPSEPDNSGVVGNLPSPERAPEAAAISPAKGLDGNSLQCAGEGKGSGGTMCGPLFFSDDSPKASGALMPGSNESESGFASLSYHLPHAFSSRTSGLPWLCFDDHMFGIPYYGPASSDLSFMDTDFHKVNSKTNDLSSSQGHSLEPGSVNEPKPCEC</sequence>
<feature type="region of interest" description="Disordered" evidence="1">
    <location>
        <begin position="223"/>
        <end position="249"/>
    </location>
</feature>
<accession>A0A9Q0SDH8</accession>
<dbReference type="OrthoDB" id="1000544at2759"/>
<evidence type="ECO:0000313" key="2">
    <source>
        <dbReference type="EMBL" id="KAJ6672845.1"/>
    </source>
</evidence>
<feature type="compositionally biased region" description="Polar residues" evidence="1">
    <location>
        <begin position="223"/>
        <end position="234"/>
    </location>
</feature>
<evidence type="ECO:0000313" key="3">
    <source>
        <dbReference type="Proteomes" id="UP001151529"/>
    </source>
</evidence>
<keyword evidence="3" id="KW-1185">Reference proteome</keyword>
<reference evidence="2" key="2">
    <citation type="journal article" date="2023" name="Int. J. Mol. Sci.">
        <title>De Novo Assembly and Annotation of 11 Diverse Shrub Willow (Salix) Genomes Reveals Novel Gene Organization in Sex-Linked Regions.</title>
        <authorList>
            <person name="Hyden B."/>
            <person name="Feng K."/>
            <person name="Yates T.B."/>
            <person name="Jawdy S."/>
            <person name="Cereghino C."/>
            <person name="Smart L.B."/>
            <person name="Muchero W."/>
        </authorList>
    </citation>
    <scope>NUCLEOTIDE SEQUENCE [LARGE SCALE GENOMIC DNA]</scope>
    <source>
        <tissue evidence="2">Shoot tip</tissue>
    </source>
</reference>
<feature type="region of interest" description="Disordered" evidence="1">
    <location>
        <begin position="47"/>
        <end position="79"/>
    </location>
</feature>
<reference evidence="2" key="1">
    <citation type="submission" date="2022-11" db="EMBL/GenBank/DDBJ databases">
        <authorList>
            <person name="Hyden B.L."/>
            <person name="Feng K."/>
            <person name="Yates T."/>
            <person name="Jawdy S."/>
            <person name="Smart L.B."/>
            <person name="Muchero W."/>
        </authorList>
    </citation>
    <scope>NUCLEOTIDE SEQUENCE</scope>
    <source>
        <tissue evidence="2">Shoot tip</tissue>
    </source>
</reference>
<dbReference type="AlphaFoldDB" id="A0A9Q0SDH8"/>